<gene>
    <name evidence="1" type="ORF">SEMRO_239_G095820.1</name>
</gene>
<dbReference type="EMBL" id="CAICTM010000238">
    <property type="protein sequence ID" value="CAB9505667.1"/>
    <property type="molecule type" value="Genomic_DNA"/>
</dbReference>
<dbReference type="AlphaFoldDB" id="A0A9N8DM95"/>
<dbReference type="Proteomes" id="UP001153069">
    <property type="component" value="Unassembled WGS sequence"/>
</dbReference>
<organism evidence="1 2">
    <name type="scientific">Seminavis robusta</name>
    <dbReference type="NCBI Taxonomy" id="568900"/>
    <lineage>
        <taxon>Eukaryota</taxon>
        <taxon>Sar</taxon>
        <taxon>Stramenopiles</taxon>
        <taxon>Ochrophyta</taxon>
        <taxon>Bacillariophyta</taxon>
        <taxon>Bacillariophyceae</taxon>
        <taxon>Bacillariophycidae</taxon>
        <taxon>Naviculales</taxon>
        <taxon>Naviculaceae</taxon>
        <taxon>Seminavis</taxon>
    </lineage>
</organism>
<evidence type="ECO:0000313" key="1">
    <source>
        <dbReference type="EMBL" id="CAB9505667.1"/>
    </source>
</evidence>
<sequence>MTTAPPSYETKRKTKVVYGRVVFQQRTGDLTLGKSGLSFTSTDDQDDDGISRPPLVHRVRWNSIHKHFANKTKPLIKIKTVEKLGQAQDLLFKLSNRDELEAFKEDLVKRLAPPIERHSLIVAMAAPVEEEEESESPYMETYVMTKSVDRSSKEPELAVVPFPPTVEIEEEEDVDDEKKPMLSTNAPVVPVPETALIVKRQQQRPPKNMATDMTICTTTTAGYDDTVNMNGGIYGTSRYLSPAAGPQLIAEAEFEEFAPCSCVCYKFCVNDKLRKRTYVRVYENRVESNIPFNPWCCLSDERCIVDAPRILFFDKAPNRVGMYCSLIPCVCCGPPVIYNKVPKACCGLVDMRPCYGEQIVHSQCDCFQLRSCLCCGPFCYQCFACPLFFVPIKNGENFLANWKGALNEFQDRHDIDETQRATFVHVEDKCCNTDSGRPIQAIQMERC</sequence>
<protein>
    <submittedName>
        <fullName evidence="1">Uncharacterized protein</fullName>
    </submittedName>
</protein>
<comment type="caution">
    <text evidence="1">The sequence shown here is derived from an EMBL/GenBank/DDBJ whole genome shotgun (WGS) entry which is preliminary data.</text>
</comment>
<evidence type="ECO:0000313" key="2">
    <source>
        <dbReference type="Proteomes" id="UP001153069"/>
    </source>
</evidence>
<name>A0A9N8DM95_9STRA</name>
<accession>A0A9N8DM95</accession>
<proteinExistence type="predicted"/>
<dbReference type="OrthoDB" id="10636469at2759"/>
<reference evidence="1" key="1">
    <citation type="submission" date="2020-06" db="EMBL/GenBank/DDBJ databases">
        <authorList>
            <consortium name="Plant Systems Biology data submission"/>
        </authorList>
    </citation>
    <scope>NUCLEOTIDE SEQUENCE</scope>
    <source>
        <strain evidence="1">D6</strain>
    </source>
</reference>
<keyword evidence="2" id="KW-1185">Reference proteome</keyword>